<dbReference type="AlphaFoldDB" id="A0A4Z0BZP9"/>
<dbReference type="Pfam" id="PF03883">
    <property type="entry name" value="H2O2_YaaD"/>
    <property type="match status" value="1"/>
</dbReference>
<dbReference type="RefSeq" id="WP_135249640.1">
    <property type="nucleotide sequence ID" value="NZ_SMLK01000002.1"/>
</dbReference>
<gene>
    <name evidence="2" type="primary">yaaA</name>
    <name evidence="2" type="ORF">EZ216_10285</name>
</gene>
<sequence>MLFLISPAKTLDYESPLPADVPATMPDFVDRSEKLIAVLRRKSARQVSQLMDLSPALSELNVGRYRDWAPDFTDGQSRQAVLAFNGDVYDGLEARKLSAGDLGWAQQHLRILSGLHGVLRPLDRIRPYRLEMGTALKVGRADNLYRFWGPGIAERLNEDLAADASPVIVNLASQEYFRAVDLKALKARVVECVFEDWKDGWKVISFFAKKARGRMARFAITRRVGTPQGLEAFDLDGYRFDATASSPGKLVFRRKMQP</sequence>
<name>A0A4Z0BZP9_9BURK</name>
<comment type="similarity">
    <text evidence="1">Belongs to the UPF0246 family.</text>
</comment>
<dbReference type="GO" id="GO:0005829">
    <property type="term" value="C:cytosol"/>
    <property type="evidence" value="ECO:0007669"/>
    <property type="project" value="TreeGrafter"/>
</dbReference>
<dbReference type="OrthoDB" id="9777133at2"/>
<organism evidence="2 3">
    <name type="scientific">Ramlibacter humi</name>
    <dbReference type="NCBI Taxonomy" id="2530451"/>
    <lineage>
        <taxon>Bacteria</taxon>
        <taxon>Pseudomonadati</taxon>
        <taxon>Pseudomonadota</taxon>
        <taxon>Betaproteobacteria</taxon>
        <taxon>Burkholderiales</taxon>
        <taxon>Comamonadaceae</taxon>
        <taxon>Ramlibacter</taxon>
    </lineage>
</organism>
<dbReference type="HAMAP" id="MF_00652">
    <property type="entry name" value="UPF0246"/>
    <property type="match status" value="1"/>
</dbReference>
<dbReference type="PANTHER" id="PTHR30283:SF4">
    <property type="entry name" value="PEROXIDE STRESS RESISTANCE PROTEIN YAAA"/>
    <property type="match status" value="1"/>
</dbReference>
<evidence type="ECO:0000313" key="2">
    <source>
        <dbReference type="EMBL" id="TFZ04014.1"/>
    </source>
</evidence>
<keyword evidence="3" id="KW-1185">Reference proteome</keyword>
<evidence type="ECO:0000313" key="3">
    <source>
        <dbReference type="Proteomes" id="UP000297839"/>
    </source>
</evidence>
<dbReference type="NCBIfam" id="NF002542">
    <property type="entry name" value="PRK02101.1-3"/>
    <property type="match status" value="1"/>
</dbReference>
<dbReference type="Proteomes" id="UP000297839">
    <property type="component" value="Unassembled WGS sequence"/>
</dbReference>
<reference evidence="2 3" key="1">
    <citation type="submission" date="2019-03" db="EMBL/GenBank/DDBJ databases">
        <title>Ramlibacter sp. 18x22-1, whole genome shotgun sequence.</title>
        <authorList>
            <person name="Zhang X."/>
            <person name="Feng G."/>
            <person name="Zhu H."/>
        </authorList>
    </citation>
    <scope>NUCLEOTIDE SEQUENCE [LARGE SCALE GENOMIC DNA]</scope>
    <source>
        <strain evidence="2 3">18x22-1</strain>
    </source>
</reference>
<protein>
    <recommendedName>
        <fullName evidence="1">UPF0246 protein EZ216_10285</fullName>
    </recommendedName>
</protein>
<evidence type="ECO:0000256" key="1">
    <source>
        <dbReference type="HAMAP-Rule" id="MF_00652"/>
    </source>
</evidence>
<comment type="caution">
    <text evidence="2">The sequence shown here is derived from an EMBL/GenBank/DDBJ whole genome shotgun (WGS) entry which is preliminary data.</text>
</comment>
<dbReference type="EMBL" id="SMLK01000002">
    <property type="protein sequence ID" value="TFZ04014.1"/>
    <property type="molecule type" value="Genomic_DNA"/>
</dbReference>
<proteinExistence type="inferred from homology"/>
<dbReference type="PANTHER" id="PTHR30283">
    <property type="entry name" value="PEROXIDE STRESS RESPONSE PROTEIN YAAA"/>
    <property type="match status" value="1"/>
</dbReference>
<dbReference type="GO" id="GO:0033194">
    <property type="term" value="P:response to hydroperoxide"/>
    <property type="evidence" value="ECO:0007669"/>
    <property type="project" value="TreeGrafter"/>
</dbReference>
<accession>A0A4Z0BZP9</accession>
<dbReference type="InterPro" id="IPR005583">
    <property type="entry name" value="YaaA"/>
</dbReference>